<name>A0ABS6K4Q5_9FIRM</name>
<keyword evidence="3" id="KW-1185">Reference proteome</keyword>
<dbReference type="Proteomes" id="UP001314681">
    <property type="component" value="Unassembled WGS sequence"/>
</dbReference>
<evidence type="ECO:0000256" key="1">
    <source>
        <dbReference type="SAM" id="Phobius"/>
    </source>
</evidence>
<keyword evidence="1" id="KW-1133">Transmembrane helix</keyword>
<protein>
    <submittedName>
        <fullName evidence="2">DUF4358 domain-containing protein</fullName>
    </submittedName>
</protein>
<dbReference type="EMBL" id="JAHQCX010000003">
    <property type="protein sequence ID" value="MBU9725506.1"/>
    <property type="molecule type" value="Genomic_DNA"/>
</dbReference>
<dbReference type="InterPro" id="IPR025648">
    <property type="entry name" value="DUF4358"/>
</dbReference>
<feature type="transmembrane region" description="Helical" evidence="1">
    <location>
        <begin position="6"/>
        <end position="26"/>
    </location>
</feature>
<sequence>MKYLYNIIKIGLVLILALFITAMLHYNAYSSKPIREVEQNILQAADLSTMQAADARTLKRLYGLDKGTYEEFVLYTSTDSMDVKEILLVKTENDSQADAVEQAITKRIEAQRQNFDGYGVEQMKLIGDAETLVKGNYVFFAISPGAESMKKAFLDSLISDNSKKE</sequence>
<keyword evidence="1" id="KW-0472">Membrane</keyword>
<proteinExistence type="predicted"/>
<dbReference type="RefSeq" id="WP_158350677.1">
    <property type="nucleotide sequence ID" value="NZ_JAHQCX010000003.1"/>
</dbReference>
<organism evidence="2 3">
    <name type="scientific">Diplocloster modestus</name>
    <dbReference type="NCBI Taxonomy" id="2850322"/>
    <lineage>
        <taxon>Bacteria</taxon>
        <taxon>Bacillati</taxon>
        <taxon>Bacillota</taxon>
        <taxon>Clostridia</taxon>
        <taxon>Lachnospirales</taxon>
        <taxon>Lachnospiraceae</taxon>
        <taxon>Diplocloster</taxon>
    </lineage>
</organism>
<reference evidence="2 3" key="1">
    <citation type="submission" date="2021-06" db="EMBL/GenBank/DDBJ databases">
        <title>Description of novel taxa of the family Lachnospiraceae.</title>
        <authorList>
            <person name="Chaplin A.V."/>
            <person name="Sokolova S.R."/>
            <person name="Pikina A.P."/>
            <person name="Korzhanova M."/>
            <person name="Belova V."/>
            <person name="Korostin D."/>
            <person name="Efimov B.A."/>
        </authorList>
    </citation>
    <scope>NUCLEOTIDE SEQUENCE [LARGE SCALE GENOMIC DNA]</scope>
    <source>
        <strain evidence="2 3">ASD4241</strain>
    </source>
</reference>
<evidence type="ECO:0000313" key="3">
    <source>
        <dbReference type="Proteomes" id="UP001314681"/>
    </source>
</evidence>
<keyword evidence="1" id="KW-0812">Transmembrane</keyword>
<dbReference type="Pfam" id="PF14270">
    <property type="entry name" value="DUF4358"/>
    <property type="match status" value="1"/>
</dbReference>
<accession>A0ABS6K4Q5</accession>
<gene>
    <name evidence="2" type="ORF">KTH90_05700</name>
</gene>
<comment type="caution">
    <text evidence="2">The sequence shown here is derived from an EMBL/GenBank/DDBJ whole genome shotgun (WGS) entry which is preliminary data.</text>
</comment>
<evidence type="ECO:0000313" key="2">
    <source>
        <dbReference type="EMBL" id="MBU9725506.1"/>
    </source>
</evidence>